<sequence length="20" mass="2161">MAKDKFGLPFCYSPEALTAA</sequence>
<comment type="caution">
    <text evidence="1">The sequence shown here is derived from an EMBL/GenBank/DDBJ whole genome shotgun (WGS) entry which is preliminary data.</text>
</comment>
<dbReference type="Gramene" id="OMO94341">
    <property type="protein sequence ID" value="OMO94341"/>
    <property type="gene ID" value="CCACVL1_06054"/>
</dbReference>
<protein>
    <submittedName>
        <fullName evidence="1">Uncharacterized protein</fullName>
    </submittedName>
</protein>
<accession>A0A1R3JHN7</accession>
<reference evidence="1 2" key="1">
    <citation type="submission" date="2013-09" db="EMBL/GenBank/DDBJ databases">
        <title>Corchorus capsularis genome sequencing.</title>
        <authorList>
            <person name="Alam M."/>
            <person name="Haque M.S."/>
            <person name="Islam M.S."/>
            <person name="Emdad E.M."/>
            <person name="Islam M.M."/>
            <person name="Ahmed B."/>
            <person name="Halim A."/>
            <person name="Hossen Q.M.M."/>
            <person name="Hossain M.Z."/>
            <person name="Ahmed R."/>
            <person name="Khan M.M."/>
            <person name="Islam R."/>
            <person name="Rashid M.M."/>
            <person name="Khan S.A."/>
            <person name="Rahman M.S."/>
            <person name="Alam M."/>
        </authorList>
    </citation>
    <scope>NUCLEOTIDE SEQUENCE [LARGE SCALE GENOMIC DNA]</scope>
    <source>
        <strain evidence="2">cv. CVL-1</strain>
        <tissue evidence="1">Whole seedling</tissue>
    </source>
</reference>
<keyword evidence="2" id="KW-1185">Reference proteome</keyword>
<organism evidence="1 2">
    <name type="scientific">Corchorus capsularis</name>
    <name type="common">Jute</name>
    <dbReference type="NCBI Taxonomy" id="210143"/>
    <lineage>
        <taxon>Eukaryota</taxon>
        <taxon>Viridiplantae</taxon>
        <taxon>Streptophyta</taxon>
        <taxon>Embryophyta</taxon>
        <taxon>Tracheophyta</taxon>
        <taxon>Spermatophyta</taxon>
        <taxon>Magnoliopsida</taxon>
        <taxon>eudicotyledons</taxon>
        <taxon>Gunneridae</taxon>
        <taxon>Pentapetalae</taxon>
        <taxon>rosids</taxon>
        <taxon>malvids</taxon>
        <taxon>Malvales</taxon>
        <taxon>Malvaceae</taxon>
        <taxon>Grewioideae</taxon>
        <taxon>Apeibeae</taxon>
        <taxon>Corchorus</taxon>
    </lineage>
</organism>
<dbReference type="Proteomes" id="UP000188268">
    <property type="component" value="Unassembled WGS sequence"/>
</dbReference>
<evidence type="ECO:0000313" key="1">
    <source>
        <dbReference type="EMBL" id="OMO94341.1"/>
    </source>
</evidence>
<proteinExistence type="predicted"/>
<dbReference type="AlphaFoldDB" id="A0A1R3JHN7"/>
<dbReference type="EMBL" id="AWWV01007891">
    <property type="protein sequence ID" value="OMO94341.1"/>
    <property type="molecule type" value="Genomic_DNA"/>
</dbReference>
<name>A0A1R3JHN7_COCAP</name>
<evidence type="ECO:0000313" key="2">
    <source>
        <dbReference type="Proteomes" id="UP000188268"/>
    </source>
</evidence>
<gene>
    <name evidence="1" type="ORF">CCACVL1_06054</name>
</gene>